<dbReference type="AlphaFoldDB" id="D2PZN8"/>
<organism evidence="2 3">
    <name type="scientific">Kribbella flavida (strain DSM 17836 / JCM 10339 / NBRC 14399)</name>
    <dbReference type="NCBI Taxonomy" id="479435"/>
    <lineage>
        <taxon>Bacteria</taxon>
        <taxon>Bacillati</taxon>
        <taxon>Actinomycetota</taxon>
        <taxon>Actinomycetes</taxon>
        <taxon>Propionibacteriales</taxon>
        <taxon>Kribbellaceae</taxon>
        <taxon>Kribbella</taxon>
    </lineage>
</organism>
<dbReference type="Proteomes" id="UP000007967">
    <property type="component" value="Chromosome"/>
</dbReference>
<keyword evidence="3" id="KW-1185">Reference proteome</keyword>
<accession>D2PZN8</accession>
<sequence length="122" mass="13015">MKDSFNTGEPRPRPTAGISNEGDSPNSESILGGLGKATWSEEEGVSYEVALNVINEVVGAYSGLIGREEASPSPNATKIAAWRQAKIAWAQRQRDLSPADPQAVQAVRQEAADLLRTLSDHG</sequence>
<dbReference type="eggNOG" id="ENOG502ZPH7">
    <property type="taxonomic scope" value="Bacteria"/>
</dbReference>
<dbReference type="EMBL" id="CP001736">
    <property type="protein sequence ID" value="ADB35604.1"/>
    <property type="molecule type" value="Genomic_DNA"/>
</dbReference>
<dbReference type="RefSeq" id="WP_012924156.1">
    <property type="nucleotide sequence ID" value="NC_013729.1"/>
</dbReference>
<proteinExistence type="predicted"/>
<protein>
    <submittedName>
        <fullName evidence="2">Uncharacterized protein</fullName>
    </submittedName>
</protein>
<gene>
    <name evidence="2" type="ordered locus">Kfla_6612</name>
</gene>
<dbReference type="OrthoDB" id="7506861at2"/>
<dbReference type="HOGENOM" id="CLU_2023675_0_0_11"/>
<name>D2PZN8_KRIFD</name>
<reference evidence="3" key="1">
    <citation type="submission" date="2009-09" db="EMBL/GenBank/DDBJ databases">
        <title>The complete genome of Kribbella flavida DSM 17836.</title>
        <authorList>
            <consortium name="US DOE Joint Genome Institute (JGI-PGF)"/>
            <person name="Lucas S."/>
            <person name="Copeland A."/>
            <person name="Lapidus A."/>
            <person name="Glavina del Rio T."/>
            <person name="Dalin E."/>
            <person name="Tice H."/>
            <person name="Bruce D."/>
            <person name="Goodwin L."/>
            <person name="Pitluck S."/>
            <person name="Kyrpides N."/>
            <person name="Mavromatis K."/>
            <person name="Ivanova N."/>
            <person name="Saunders E."/>
            <person name="Brettin T."/>
            <person name="Detter J.C."/>
            <person name="Han C."/>
            <person name="Larimer F."/>
            <person name="Land M."/>
            <person name="Hauser L."/>
            <person name="Markowitz V."/>
            <person name="Cheng J.-F."/>
            <person name="Hugenholtz P."/>
            <person name="Woyke T."/>
            <person name="Wu D."/>
            <person name="Pukall R."/>
            <person name="Klenk H.-P."/>
            <person name="Eisen J.A."/>
        </authorList>
    </citation>
    <scope>NUCLEOTIDE SEQUENCE [LARGE SCALE GENOMIC DNA]</scope>
    <source>
        <strain evidence="3">DSM 17836 / JCM 10339 / NBRC 14399</strain>
    </source>
</reference>
<feature type="region of interest" description="Disordered" evidence="1">
    <location>
        <begin position="1"/>
        <end position="35"/>
    </location>
</feature>
<dbReference type="KEGG" id="kfl:Kfla_6612"/>
<evidence type="ECO:0000313" key="2">
    <source>
        <dbReference type="EMBL" id="ADB35604.1"/>
    </source>
</evidence>
<evidence type="ECO:0000256" key="1">
    <source>
        <dbReference type="SAM" id="MobiDB-lite"/>
    </source>
</evidence>
<evidence type="ECO:0000313" key="3">
    <source>
        <dbReference type="Proteomes" id="UP000007967"/>
    </source>
</evidence>
<reference evidence="2 3" key="2">
    <citation type="journal article" date="2010" name="Stand. Genomic Sci.">
        <title>Complete genome sequence of Kribbella flavida type strain (IFO 14399).</title>
        <authorList>
            <person name="Pukall R."/>
            <person name="Lapidus A."/>
            <person name="Glavina Del Rio T."/>
            <person name="Copeland A."/>
            <person name="Tice H."/>
            <person name="Cheng J.-F."/>
            <person name="Lucas S."/>
            <person name="Chen F."/>
            <person name="Nolan M."/>
            <person name="LaButti K."/>
            <person name="Pati A."/>
            <person name="Ivanova N."/>
            <person name="Mavrommatis K."/>
            <person name="Mikhailova N."/>
            <person name="Pitluck S."/>
            <person name="Bruce D."/>
            <person name="Goodwin L."/>
            <person name="Land M."/>
            <person name="Hauser L."/>
            <person name="Chang Y.-J."/>
            <person name="Jeffries C.D."/>
            <person name="Chen A."/>
            <person name="Palaniappan K."/>
            <person name="Chain P."/>
            <person name="Rohde M."/>
            <person name="Goeker M."/>
            <person name="Bristow J."/>
            <person name="Eisen J.A."/>
            <person name="Markowitz V."/>
            <person name="Hugenholtz P."/>
            <person name="Kyrpides N.C."/>
            <person name="Klenk H.-P."/>
            <person name="Brettin T."/>
        </authorList>
    </citation>
    <scope>NUCLEOTIDE SEQUENCE [LARGE SCALE GENOMIC DNA]</scope>
    <source>
        <strain evidence="3">DSM 17836 / JCM 10339 / NBRC 14399</strain>
    </source>
</reference>
<dbReference type="STRING" id="479435.Kfla_6612"/>
<feature type="compositionally biased region" description="Polar residues" evidence="1">
    <location>
        <begin position="17"/>
        <end position="29"/>
    </location>
</feature>